<dbReference type="EMBL" id="CP046956">
    <property type="protein sequence ID" value="QTN00331.1"/>
    <property type="molecule type" value="Genomic_DNA"/>
</dbReference>
<protein>
    <recommendedName>
        <fullName evidence="2">histidine kinase</fullName>
        <ecNumber evidence="2">2.7.13.3</ecNumber>
    </recommendedName>
</protein>
<keyword evidence="7" id="KW-0067">ATP-binding</keyword>
<dbReference type="InterPro" id="IPR003661">
    <property type="entry name" value="HisK_dim/P_dom"/>
</dbReference>
<keyword evidence="4" id="KW-0808">Transferase</keyword>
<evidence type="ECO:0000256" key="6">
    <source>
        <dbReference type="ARBA" id="ARBA00022777"/>
    </source>
</evidence>
<feature type="transmembrane region" description="Helical" evidence="9">
    <location>
        <begin position="88"/>
        <end position="108"/>
    </location>
</feature>
<feature type="transmembrane region" description="Helical" evidence="9">
    <location>
        <begin position="138"/>
        <end position="158"/>
    </location>
</feature>
<feature type="transmembrane region" description="Helical" evidence="9">
    <location>
        <begin position="12"/>
        <end position="36"/>
    </location>
</feature>
<proteinExistence type="predicted"/>
<evidence type="ECO:0000256" key="7">
    <source>
        <dbReference type="ARBA" id="ARBA00022840"/>
    </source>
</evidence>
<evidence type="ECO:0000259" key="10">
    <source>
        <dbReference type="PROSITE" id="PS50109"/>
    </source>
</evidence>
<reference evidence="11 12" key="1">
    <citation type="submission" date="2019-12" db="EMBL/GenBank/DDBJ databases">
        <title>The whole genome sequencing of a strain isolated from a Mars analog, Dalangtan Playa.</title>
        <authorList>
            <person name="Huang T."/>
        </authorList>
    </citation>
    <scope>NUCLEOTIDE SEQUENCE [LARGE SCALE GENOMIC DNA]</scope>
    <source>
        <strain evidence="11 12">DP4-553-S</strain>
    </source>
</reference>
<organism evidence="11 12">
    <name type="scientific">Sediminibacillus dalangtanensis</name>
    <dbReference type="NCBI Taxonomy" id="2729421"/>
    <lineage>
        <taxon>Bacteria</taxon>
        <taxon>Bacillati</taxon>
        <taxon>Bacillota</taxon>
        <taxon>Bacilli</taxon>
        <taxon>Bacillales</taxon>
        <taxon>Bacillaceae</taxon>
        <taxon>Sediminibacillus</taxon>
    </lineage>
</organism>
<dbReference type="PANTHER" id="PTHR43547">
    <property type="entry name" value="TWO-COMPONENT HISTIDINE KINASE"/>
    <property type="match status" value="1"/>
</dbReference>
<dbReference type="InterPro" id="IPR003594">
    <property type="entry name" value="HATPase_dom"/>
</dbReference>
<dbReference type="SUPFAM" id="SSF55874">
    <property type="entry name" value="ATPase domain of HSP90 chaperone/DNA topoisomerase II/histidine kinase"/>
    <property type="match status" value="1"/>
</dbReference>
<dbReference type="SUPFAM" id="SSF47384">
    <property type="entry name" value="Homodimeric domain of signal transducing histidine kinase"/>
    <property type="match status" value="1"/>
</dbReference>
<evidence type="ECO:0000256" key="2">
    <source>
        <dbReference type="ARBA" id="ARBA00012438"/>
    </source>
</evidence>
<dbReference type="Gene3D" id="3.30.565.10">
    <property type="entry name" value="Histidine kinase-like ATPase, C-terminal domain"/>
    <property type="match status" value="1"/>
</dbReference>
<keyword evidence="9" id="KW-0472">Membrane</keyword>
<evidence type="ECO:0000256" key="4">
    <source>
        <dbReference type="ARBA" id="ARBA00022679"/>
    </source>
</evidence>
<dbReference type="PRINTS" id="PR00344">
    <property type="entry name" value="BCTRLSENSOR"/>
</dbReference>
<keyword evidence="8" id="KW-0902">Two-component regulatory system</keyword>
<dbReference type="SMART" id="SM00388">
    <property type="entry name" value="HisKA"/>
    <property type="match status" value="1"/>
</dbReference>
<keyword evidence="9" id="KW-1133">Transmembrane helix</keyword>
<keyword evidence="12" id="KW-1185">Reference proteome</keyword>
<dbReference type="RefSeq" id="WP_209365471.1">
    <property type="nucleotide sequence ID" value="NZ_CP046956.1"/>
</dbReference>
<evidence type="ECO:0000256" key="5">
    <source>
        <dbReference type="ARBA" id="ARBA00022741"/>
    </source>
</evidence>
<dbReference type="InterPro" id="IPR036097">
    <property type="entry name" value="HisK_dim/P_sf"/>
</dbReference>
<keyword evidence="6" id="KW-0418">Kinase</keyword>
<feature type="transmembrane region" description="Helical" evidence="9">
    <location>
        <begin position="64"/>
        <end position="81"/>
    </location>
</feature>
<gene>
    <name evidence="11" type="ORF">ERJ70_14090</name>
</gene>
<dbReference type="Proteomes" id="UP000665043">
    <property type="component" value="Chromosome"/>
</dbReference>
<dbReference type="InterPro" id="IPR004358">
    <property type="entry name" value="Sig_transdc_His_kin-like_C"/>
</dbReference>
<feature type="transmembrane region" description="Helical" evidence="9">
    <location>
        <begin position="114"/>
        <end position="131"/>
    </location>
</feature>
<comment type="catalytic activity">
    <reaction evidence="1">
        <text>ATP + protein L-histidine = ADP + protein N-phospho-L-histidine.</text>
        <dbReference type="EC" id="2.7.13.3"/>
    </reaction>
</comment>
<dbReference type="Pfam" id="PF00512">
    <property type="entry name" value="HisKA"/>
    <property type="match status" value="1"/>
</dbReference>
<dbReference type="PROSITE" id="PS50109">
    <property type="entry name" value="HIS_KIN"/>
    <property type="match status" value="1"/>
</dbReference>
<dbReference type="EC" id="2.7.13.3" evidence="2"/>
<evidence type="ECO:0000313" key="12">
    <source>
        <dbReference type="Proteomes" id="UP000665043"/>
    </source>
</evidence>
<dbReference type="PANTHER" id="PTHR43547:SF2">
    <property type="entry name" value="HYBRID SIGNAL TRANSDUCTION HISTIDINE KINASE C"/>
    <property type="match status" value="1"/>
</dbReference>
<evidence type="ECO:0000256" key="8">
    <source>
        <dbReference type="ARBA" id="ARBA00023012"/>
    </source>
</evidence>
<evidence type="ECO:0000256" key="9">
    <source>
        <dbReference type="SAM" id="Phobius"/>
    </source>
</evidence>
<feature type="domain" description="Histidine kinase" evidence="10">
    <location>
        <begin position="248"/>
        <end position="450"/>
    </location>
</feature>
<dbReference type="InterPro" id="IPR036890">
    <property type="entry name" value="HATPase_C_sf"/>
</dbReference>
<name>A0ABX7VX45_9BACI</name>
<sequence length="462" mass="52708">MAEYKNNTIPGLIGIFLLTYGLFFPSLSAEWVSFIIDRLQESMNIMDSGQLLIASFAYISRNGFLYFLIYFSTLLIVSALAKNTNSTAFSLCYIAATITAVFFINQFHGESSSYAPHFLSLGLLLALNTYITGQRYYYLTFAVILFFLITAMQCLNLIPVLSKWSFGADDLAVSLKTADSFITEDQLFTALYFVLFAIFFLIAVIFALLVHLFNMQITTLKRFQVQEKELKETRFALTESKVYEEIHSLVHDLKTPLVSVRGLISLIEMKYEKSEDKKLKDYLTRVDHSIEKMNEMISEILYENTKKEIHIDEFLRYVISHLALDDQKIRLEMEVQENLPCIHVNKIRFARAIANLLENAIISFEGKAGFIQIDVKQVNDTIRFQIRDNGPGIKEELMQEIWKEGFSTKDSSGIGLSFVKRVVENHHGSIFVSSTPGSHTQMDIYLPVSSGQGGAHDDIDYR</sequence>
<evidence type="ECO:0000256" key="3">
    <source>
        <dbReference type="ARBA" id="ARBA00022553"/>
    </source>
</evidence>
<evidence type="ECO:0000313" key="11">
    <source>
        <dbReference type="EMBL" id="QTN00331.1"/>
    </source>
</evidence>
<keyword evidence="3" id="KW-0597">Phosphoprotein</keyword>
<feature type="transmembrane region" description="Helical" evidence="9">
    <location>
        <begin position="190"/>
        <end position="213"/>
    </location>
</feature>
<dbReference type="Pfam" id="PF02518">
    <property type="entry name" value="HATPase_c"/>
    <property type="match status" value="1"/>
</dbReference>
<dbReference type="Gene3D" id="1.10.287.130">
    <property type="match status" value="1"/>
</dbReference>
<keyword evidence="5" id="KW-0547">Nucleotide-binding</keyword>
<evidence type="ECO:0000256" key="1">
    <source>
        <dbReference type="ARBA" id="ARBA00000085"/>
    </source>
</evidence>
<dbReference type="CDD" id="cd00082">
    <property type="entry name" value="HisKA"/>
    <property type="match status" value="1"/>
</dbReference>
<keyword evidence="9" id="KW-0812">Transmembrane</keyword>
<dbReference type="InterPro" id="IPR005467">
    <property type="entry name" value="His_kinase_dom"/>
</dbReference>
<accession>A0ABX7VX45</accession>
<dbReference type="SMART" id="SM00387">
    <property type="entry name" value="HATPase_c"/>
    <property type="match status" value="1"/>
</dbReference>